<dbReference type="Gene3D" id="1.10.486.10">
    <property type="entry name" value="PCRA, domain 4"/>
    <property type="match status" value="1"/>
</dbReference>
<organism evidence="6">
    <name type="scientific">marine sediment metagenome</name>
    <dbReference type="NCBI Taxonomy" id="412755"/>
    <lineage>
        <taxon>unclassified sequences</taxon>
        <taxon>metagenomes</taxon>
        <taxon>ecological metagenomes</taxon>
    </lineage>
</organism>
<keyword evidence="3" id="KW-0347">Helicase</keyword>
<dbReference type="GO" id="GO:0043138">
    <property type="term" value="F:3'-5' DNA helicase activity"/>
    <property type="evidence" value="ECO:0007669"/>
    <property type="project" value="TreeGrafter"/>
</dbReference>
<keyword evidence="1" id="KW-0547">Nucleotide-binding</keyword>
<dbReference type="GO" id="GO:0016787">
    <property type="term" value="F:hydrolase activity"/>
    <property type="evidence" value="ECO:0007669"/>
    <property type="project" value="UniProtKB-KW"/>
</dbReference>
<dbReference type="GO" id="GO:0000725">
    <property type="term" value="P:recombinational repair"/>
    <property type="evidence" value="ECO:0007669"/>
    <property type="project" value="TreeGrafter"/>
</dbReference>
<dbReference type="FunFam" id="1.10.486.10:FF:000003">
    <property type="entry name" value="ATP-dependent DNA helicase"/>
    <property type="match status" value="1"/>
</dbReference>
<reference evidence="6" key="1">
    <citation type="journal article" date="2014" name="Front. Microbiol.">
        <title>High frequency of phylogenetically diverse reductive dehalogenase-homologous genes in deep subseafloor sedimentary metagenomes.</title>
        <authorList>
            <person name="Kawai M."/>
            <person name="Futagami T."/>
            <person name="Toyoda A."/>
            <person name="Takaki Y."/>
            <person name="Nishi S."/>
            <person name="Hori S."/>
            <person name="Arai W."/>
            <person name="Tsubouchi T."/>
            <person name="Morono Y."/>
            <person name="Uchiyama I."/>
            <person name="Ito T."/>
            <person name="Fujiyama A."/>
            <person name="Inagaki F."/>
            <person name="Takami H."/>
        </authorList>
    </citation>
    <scope>NUCLEOTIDE SEQUENCE</scope>
    <source>
        <strain evidence="6">Expedition CK06-06</strain>
    </source>
</reference>
<evidence type="ECO:0000256" key="1">
    <source>
        <dbReference type="ARBA" id="ARBA00022741"/>
    </source>
</evidence>
<accession>X1MPR5</accession>
<dbReference type="SUPFAM" id="SSF52540">
    <property type="entry name" value="P-loop containing nucleoside triphosphate hydrolases"/>
    <property type="match status" value="1"/>
</dbReference>
<name>X1MPR5_9ZZZZ</name>
<dbReference type="EMBL" id="BARV01015816">
    <property type="protein sequence ID" value="GAI19996.1"/>
    <property type="molecule type" value="Genomic_DNA"/>
</dbReference>
<evidence type="ECO:0000259" key="5">
    <source>
        <dbReference type="PROSITE" id="PS51217"/>
    </source>
</evidence>
<feature type="non-terminal residue" evidence="6">
    <location>
        <position position="292"/>
    </location>
</feature>
<dbReference type="PROSITE" id="PS51217">
    <property type="entry name" value="UVRD_HELICASE_CTER"/>
    <property type="match status" value="1"/>
</dbReference>
<feature type="domain" description="UvrD-like helicase C-terminal" evidence="5">
    <location>
        <begin position="1"/>
        <end position="243"/>
    </location>
</feature>
<evidence type="ECO:0000256" key="2">
    <source>
        <dbReference type="ARBA" id="ARBA00022801"/>
    </source>
</evidence>
<sequence>EFCAAEDVYLEAAYAARKITLLKLRGVDLSKVAIFYRVNYQSRVLEECFVRFQIPYEVVGSLRFYERVEIKNVLAYLKVINNTMDSVSLKRIINVPSRKIGYVTIEKVSSYSKENTISLYEALLRVEDIENIDKNTKKRITHFMKMLKEFTVLRDRLNLCELTLQVVEESGYLESFGQDKTEKDYFRRKNVEELLISIKDYNRQHPEATLQNYLGDVSLRSEIDEWDASAPRVSLMTLHNAKGLEFDTVFIVGLEDGLIPHRKSQEDEQQYEEERRLLYVGITRARKKLFLT</sequence>
<dbReference type="InterPro" id="IPR027417">
    <property type="entry name" value="P-loop_NTPase"/>
</dbReference>
<proteinExistence type="predicted"/>
<dbReference type="Pfam" id="PF13361">
    <property type="entry name" value="UvrD_C"/>
    <property type="match status" value="1"/>
</dbReference>
<feature type="non-terminal residue" evidence="6">
    <location>
        <position position="1"/>
    </location>
</feature>
<evidence type="ECO:0000313" key="6">
    <source>
        <dbReference type="EMBL" id="GAI19996.1"/>
    </source>
</evidence>
<keyword evidence="2" id="KW-0378">Hydrolase</keyword>
<dbReference type="GO" id="GO:0005829">
    <property type="term" value="C:cytosol"/>
    <property type="evidence" value="ECO:0007669"/>
    <property type="project" value="TreeGrafter"/>
</dbReference>
<evidence type="ECO:0000256" key="4">
    <source>
        <dbReference type="ARBA" id="ARBA00022840"/>
    </source>
</evidence>
<dbReference type="GO" id="GO:0005524">
    <property type="term" value="F:ATP binding"/>
    <property type="evidence" value="ECO:0007669"/>
    <property type="project" value="UniProtKB-KW"/>
</dbReference>
<dbReference type="GO" id="GO:0033202">
    <property type="term" value="C:DNA helicase complex"/>
    <property type="evidence" value="ECO:0007669"/>
    <property type="project" value="TreeGrafter"/>
</dbReference>
<dbReference type="GO" id="GO:0003677">
    <property type="term" value="F:DNA binding"/>
    <property type="evidence" value="ECO:0007669"/>
    <property type="project" value="InterPro"/>
</dbReference>
<gene>
    <name evidence="6" type="ORF">S06H3_27282</name>
</gene>
<protein>
    <recommendedName>
        <fullName evidence="5">UvrD-like helicase C-terminal domain-containing protein</fullName>
    </recommendedName>
</protein>
<comment type="caution">
    <text evidence="6">The sequence shown here is derived from an EMBL/GenBank/DDBJ whole genome shotgun (WGS) entry which is preliminary data.</text>
</comment>
<dbReference type="Gene3D" id="3.40.50.300">
    <property type="entry name" value="P-loop containing nucleotide triphosphate hydrolases"/>
    <property type="match status" value="1"/>
</dbReference>
<dbReference type="InterPro" id="IPR000212">
    <property type="entry name" value="DNA_helicase_UvrD/REP"/>
</dbReference>
<dbReference type="AlphaFoldDB" id="X1MPR5"/>
<dbReference type="PANTHER" id="PTHR11070:SF2">
    <property type="entry name" value="ATP-DEPENDENT DNA HELICASE SRS2"/>
    <property type="match status" value="1"/>
</dbReference>
<dbReference type="InterPro" id="IPR014017">
    <property type="entry name" value="DNA_helicase_UvrD-like_C"/>
</dbReference>
<evidence type="ECO:0000256" key="3">
    <source>
        <dbReference type="ARBA" id="ARBA00022806"/>
    </source>
</evidence>
<dbReference type="PANTHER" id="PTHR11070">
    <property type="entry name" value="UVRD / RECB / PCRA DNA HELICASE FAMILY MEMBER"/>
    <property type="match status" value="1"/>
</dbReference>
<keyword evidence="4" id="KW-0067">ATP-binding</keyword>